<protein>
    <submittedName>
        <fullName evidence="1">Uncharacterized protein</fullName>
    </submittedName>
</protein>
<gene>
    <name evidence="1" type="ORF">C7441_11943</name>
</gene>
<dbReference type="AlphaFoldDB" id="A0A316BT45"/>
<evidence type="ECO:0000313" key="2">
    <source>
        <dbReference type="Proteomes" id="UP000245396"/>
    </source>
</evidence>
<evidence type="ECO:0000313" key="1">
    <source>
        <dbReference type="EMBL" id="PWJ76355.1"/>
    </source>
</evidence>
<dbReference type="EMBL" id="QGGG01000019">
    <property type="protein sequence ID" value="PWJ76355.1"/>
    <property type="molecule type" value="Genomic_DNA"/>
</dbReference>
<accession>A0A316BT45</accession>
<sequence length="30" mass="2905">MKAELIALLAGATLTLAAAPARAIDVAPGD</sequence>
<name>A0A316BT45_PSESE</name>
<proteinExistence type="predicted"/>
<comment type="caution">
    <text evidence="1">The sequence shown here is derived from an EMBL/GenBank/DDBJ whole genome shotgun (WGS) entry which is preliminary data.</text>
</comment>
<dbReference type="Proteomes" id="UP000245396">
    <property type="component" value="Unassembled WGS sequence"/>
</dbReference>
<keyword evidence="2" id="KW-1185">Reference proteome</keyword>
<reference evidence="1 2" key="1">
    <citation type="submission" date="2018-05" db="EMBL/GenBank/DDBJ databases">
        <title>Genomic Encyclopedia of Type Strains, Phase IV (KMG-IV): sequencing the most valuable type-strain genomes for metagenomic binning, comparative biology and taxonomic classification.</title>
        <authorList>
            <person name="Goeker M."/>
        </authorList>
    </citation>
    <scope>NUCLEOTIDE SEQUENCE [LARGE SCALE GENOMIC DNA]</scope>
    <source>
        <strain evidence="1 2">DSM 6986</strain>
    </source>
</reference>
<organism evidence="1 2">
    <name type="scientific">Pseudaminobacter salicylatoxidans</name>
    <dbReference type="NCBI Taxonomy" id="93369"/>
    <lineage>
        <taxon>Bacteria</taxon>
        <taxon>Pseudomonadati</taxon>
        <taxon>Pseudomonadota</taxon>
        <taxon>Alphaproteobacteria</taxon>
        <taxon>Hyphomicrobiales</taxon>
        <taxon>Phyllobacteriaceae</taxon>
        <taxon>Pseudaminobacter</taxon>
    </lineage>
</organism>